<dbReference type="PANTHER" id="PTHR46586">
    <property type="entry name" value="ANKYRIN REPEAT-CONTAINING PROTEIN"/>
    <property type="match status" value="1"/>
</dbReference>
<dbReference type="Pfam" id="PF13637">
    <property type="entry name" value="Ank_4"/>
    <property type="match status" value="1"/>
</dbReference>
<protein>
    <submittedName>
        <fullName evidence="1">Uncharacterized protein</fullName>
    </submittedName>
</protein>
<gene>
    <name evidence="1" type="ORF">Bathy04g03900</name>
</gene>
<dbReference type="PANTHER" id="PTHR46586:SF3">
    <property type="entry name" value="ANKYRIN REPEAT-CONTAINING PROTEIN"/>
    <property type="match status" value="1"/>
</dbReference>
<sequence length="311" mass="35815">MGKISGAAKRKKKKEREKALAEHIENLERLKLGPTAIWTGLVTHHKDVFVSHVMPKLDATDRFFFSKVNRESLDVLKYAGVDVLTLRGAVYECSSISTLEWVWNDIPFGGEKDERGRVMDQAWFSEQVTGTNRLEFLKWAREVKHCKWDEWTIIEAARKGNLEILKYCFDNCCPYDEEKACRYAAIEGNLDCLRFLFDKEKPSRETEEGAAGEAARNGHMEILKYFVEERKISDAVKTVCVAGAANYDQLDCLKYLFEEAKVPLNVWQYIACARYYEHPECVNYLLEKGCPEPTDEQYAVFKNRIGVHGTL</sequence>
<dbReference type="EMBL" id="FO082275">
    <property type="protein sequence ID" value="CCO16346.1"/>
    <property type="molecule type" value="Genomic_DNA"/>
</dbReference>
<dbReference type="AlphaFoldDB" id="K8EE97"/>
<dbReference type="Proteomes" id="UP000198341">
    <property type="component" value="Chromosome 4"/>
</dbReference>
<name>K8EE97_9CHLO</name>
<dbReference type="KEGG" id="bpg:Bathy04g03900"/>
<dbReference type="eggNOG" id="ENOG502RYD6">
    <property type="taxonomic scope" value="Eukaryota"/>
</dbReference>
<evidence type="ECO:0000313" key="2">
    <source>
        <dbReference type="Proteomes" id="UP000198341"/>
    </source>
</evidence>
<evidence type="ECO:0000313" key="1">
    <source>
        <dbReference type="EMBL" id="CCO16346.1"/>
    </source>
</evidence>
<keyword evidence="2" id="KW-1185">Reference proteome</keyword>
<dbReference type="InterPro" id="IPR052050">
    <property type="entry name" value="SecEffector_AnkRepeat"/>
</dbReference>
<proteinExistence type="predicted"/>
<dbReference type="InterPro" id="IPR036770">
    <property type="entry name" value="Ankyrin_rpt-contain_sf"/>
</dbReference>
<dbReference type="SUPFAM" id="SSF48403">
    <property type="entry name" value="Ankyrin repeat"/>
    <property type="match status" value="1"/>
</dbReference>
<dbReference type="GeneID" id="19016416"/>
<organism evidence="1 2">
    <name type="scientific">Bathycoccus prasinos</name>
    <dbReference type="NCBI Taxonomy" id="41875"/>
    <lineage>
        <taxon>Eukaryota</taxon>
        <taxon>Viridiplantae</taxon>
        <taxon>Chlorophyta</taxon>
        <taxon>Mamiellophyceae</taxon>
        <taxon>Mamiellales</taxon>
        <taxon>Bathycoccaceae</taxon>
        <taxon>Bathycoccus</taxon>
    </lineage>
</organism>
<accession>K8EE97</accession>
<dbReference type="InterPro" id="IPR002110">
    <property type="entry name" value="Ankyrin_rpt"/>
</dbReference>
<dbReference type="Gene3D" id="1.25.40.20">
    <property type="entry name" value="Ankyrin repeat-containing domain"/>
    <property type="match status" value="1"/>
</dbReference>
<reference evidence="1 2" key="1">
    <citation type="submission" date="2011-10" db="EMBL/GenBank/DDBJ databases">
        <authorList>
            <person name="Genoscope - CEA"/>
        </authorList>
    </citation>
    <scope>NUCLEOTIDE SEQUENCE [LARGE SCALE GENOMIC DNA]</scope>
    <source>
        <strain evidence="1 2">RCC 1105</strain>
    </source>
</reference>
<dbReference type="OrthoDB" id="194358at2759"/>
<dbReference type="RefSeq" id="XP_007513821.1">
    <property type="nucleotide sequence ID" value="XM_007513759.1"/>
</dbReference>